<dbReference type="GO" id="GO:0032259">
    <property type="term" value="P:methylation"/>
    <property type="evidence" value="ECO:0007669"/>
    <property type="project" value="UniProtKB-KW"/>
</dbReference>
<feature type="domain" description="Methyltransferase" evidence="4">
    <location>
        <begin position="46"/>
        <end position="139"/>
    </location>
</feature>
<sequence length="201" mass="21562">MGARRLLFRAMYRLGFTPWDGHALARGLRNLVEIDASVALSPGTALDLGCGTGDNSIYLAQNGWRVTGVDFAPRALRTARAKAQAGKVSVRFVCADIAQLAAAGLGDDFALVTDSGCLHGMNDHDREVYARQVNAVTGPDSRLLIVAFTPGALFGVRGIDEAEIARLFAPEWELVSSGDEPNYLPANGGQPVRHYLLARRP</sequence>
<comment type="caution">
    <text evidence="5">The sequence shown here is derived from an EMBL/GenBank/DDBJ whole genome shotgun (WGS) entry which is preliminary data.</text>
</comment>
<dbReference type="EMBL" id="LZMF01000027">
    <property type="protein sequence ID" value="OBK90187.1"/>
    <property type="molecule type" value="Genomic_DNA"/>
</dbReference>
<dbReference type="PANTHER" id="PTHR43464">
    <property type="entry name" value="METHYLTRANSFERASE"/>
    <property type="match status" value="1"/>
</dbReference>
<protein>
    <submittedName>
        <fullName evidence="5">Methyltransferase type 12</fullName>
    </submittedName>
</protein>
<dbReference type="Gene3D" id="3.40.50.150">
    <property type="entry name" value="Vaccinia Virus protein VP39"/>
    <property type="match status" value="1"/>
</dbReference>
<keyword evidence="3" id="KW-0949">S-adenosyl-L-methionine</keyword>
<dbReference type="SUPFAM" id="SSF53335">
    <property type="entry name" value="S-adenosyl-L-methionine-dependent methyltransferases"/>
    <property type="match status" value="1"/>
</dbReference>
<reference evidence="6" key="1">
    <citation type="submission" date="2016-06" db="EMBL/GenBank/DDBJ databases">
        <authorList>
            <person name="Sutton G."/>
            <person name="Brinkac L."/>
            <person name="Sanka R."/>
            <person name="Adams M."/>
            <person name="Lau E."/>
            <person name="Garcia-Basteiro A."/>
            <person name="Lopez-Varela E."/>
            <person name="Palencia S."/>
        </authorList>
    </citation>
    <scope>NUCLEOTIDE SEQUENCE [LARGE SCALE GENOMIC DNA]</scope>
    <source>
        <strain evidence="6">1274684.2</strain>
    </source>
</reference>
<dbReference type="InterPro" id="IPR041698">
    <property type="entry name" value="Methyltransf_25"/>
</dbReference>
<keyword evidence="1 5" id="KW-0489">Methyltransferase</keyword>
<dbReference type="Pfam" id="PF13649">
    <property type="entry name" value="Methyltransf_25"/>
    <property type="match status" value="1"/>
</dbReference>
<evidence type="ECO:0000259" key="4">
    <source>
        <dbReference type="Pfam" id="PF13649"/>
    </source>
</evidence>
<evidence type="ECO:0000313" key="5">
    <source>
        <dbReference type="EMBL" id="OBK90187.1"/>
    </source>
</evidence>
<evidence type="ECO:0000256" key="2">
    <source>
        <dbReference type="ARBA" id="ARBA00022679"/>
    </source>
</evidence>
<evidence type="ECO:0000256" key="1">
    <source>
        <dbReference type="ARBA" id="ARBA00022603"/>
    </source>
</evidence>
<dbReference type="InterPro" id="IPR029063">
    <property type="entry name" value="SAM-dependent_MTases_sf"/>
</dbReference>
<evidence type="ECO:0000256" key="3">
    <source>
        <dbReference type="ARBA" id="ARBA00022691"/>
    </source>
</evidence>
<dbReference type="PANTHER" id="PTHR43464:SF19">
    <property type="entry name" value="UBIQUINONE BIOSYNTHESIS O-METHYLTRANSFERASE, MITOCHONDRIAL"/>
    <property type="match status" value="1"/>
</dbReference>
<dbReference type="GO" id="GO:0008168">
    <property type="term" value="F:methyltransferase activity"/>
    <property type="evidence" value="ECO:0007669"/>
    <property type="project" value="UniProtKB-KW"/>
</dbReference>
<dbReference type="RefSeq" id="WP_065023429.1">
    <property type="nucleotide sequence ID" value="NZ_LZMF01000027.1"/>
</dbReference>
<evidence type="ECO:0000313" key="6">
    <source>
        <dbReference type="Proteomes" id="UP000093759"/>
    </source>
</evidence>
<dbReference type="CDD" id="cd02440">
    <property type="entry name" value="AdoMet_MTases"/>
    <property type="match status" value="1"/>
</dbReference>
<dbReference type="AlphaFoldDB" id="A0A1A3U690"/>
<name>A0A1A3U690_MYCSD</name>
<keyword evidence="2 5" id="KW-0808">Transferase</keyword>
<dbReference type="Proteomes" id="UP000093759">
    <property type="component" value="Unassembled WGS sequence"/>
</dbReference>
<gene>
    <name evidence="5" type="ORF">A5648_17925</name>
</gene>
<proteinExistence type="predicted"/>
<accession>A0A1A3U690</accession>
<organism evidence="5 6">
    <name type="scientific">Mycolicibacter sinensis (strain JDM601)</name>
    <name type="common">Mycobacterium sinense</name>
    <dbReference type="NCBI Taxonomy" id="875328"/>
    <lineage>
        <taxon>Bacteria</taxon>
        <taxon>Bacillati</taxon>
        <taxon>Actinomycetota</taxon>
        <taxon>Actinomycetes</taxon>
        <taxon>Mycobacteriales</taxon>
        <taxon>Mycobacteriaceae</taxon>
        <taxon>Mycolicibacter</taxon>
    </lineage>
</organism>